<feature type="region of interest" description="Disordered" evidence="1">
    <location>
        <begin position="1"/>
        <end position="24"/>
    </location>
</feature>
<proteinExistence type="predicted"/>
<feature type="compositionally biased region" description="Low complexity" evidence="1">
    <location>
        <begin position="1"/>
        <end position="11"/>
    </location>
</feature>
<dbReference type="EMBL" id="JAVHJM010000011">
    <property type="protein sequence ID" value="KAK6502435.1"/>
    <property type="molecule type" value="Genomic_DNA"/>
</dbReference>
<feature type="compositionally biased region" description="Basic and acidic residues" evidence="1">
    <location>
        <begin position="146"/>
        <end position="155"/>
    </location>
</feature>
<evidence type="ECO:0000313" key="2">
    <source>
        <dbReference type="EMBL" id="KAK6502435.1"/>
    </source>
</evidence>
<dbReference type="Proteomes" id="UP001307849">
    <property type="component" value="Unassembled WGS sequence"/>
</dbReference>
<protein>
    <submittedName>
        <fullName evidence="2">Uncharacterized protein</fullName>
    </submittedName>
</protein>
<evidence type="ECO:0000313" key="3">
    <source>
        <dbReference type="Proteomes" id="UP001307849"/>
    </source>
</evidence>
<sequence length="173" mass="20042">MSSSAGLSSSLIRPSVPRPTLERGQNLTNTVVKDAFDGEDWLERTGNWAKKLTIDNTMRLIQKICDEVYNQHEGQMSPSFTFQKQNTDIKDAMYNKFLFLLQTYEMEGDYRSLIMDMLDATDPNEEGFRGRRWLFEVCMRRTWDNRSSRARGKDPKAKKRTRGSAHFQPESSG</sequence>
<accession>A0AAN8N8B3</accession>
<comment type="caution">
    <text evidence="2">The sequence shown here is derived from an EMBL/GenBank/DDBJ whole genome shotgun (WGS) entry which is preliminary data.</text>
</comment>
<evidence type="ECO:0000256" key="1">
    <source>
        <dbReference type="SAM" id="MobiDB-lite"/>
    </source>
</evidence>
<reference evidence="2 3" key="1">
    <citation type="submission" date="2019-10" db="EMBL/GenBank/DDBJ databases">
        <authorList>
            <person name="Palmer J.M."/>
        </authorList>
    </citation>
    <scope>NUCLEOTIDE SEQUENCE [LARGE SCALE GENOMIC DNA]</scope>
    <source>
        <strain evidence="2 3">TWF506</strain>
    </source>
</reference>
<organism evidence="2 3">
    <name type="scientific">Arthrobotrys conoides</name>
    <dbReference type="NCBI Taxonomy" id="74498"/>
    <lineage>
        <taxon>Eukaryota</taxon>
        <taxon>Fungi</taxon>
        <taxon>Dikarya</taxon>
        <taxon>Ascomycota</taxon>
        <taxon>Pezizomycotina</taxon>
        <taxon>Orbiliomycetes</taxon>
        <taxon>Orbiliales</taxon>
        <taxon>Orbiliaceae</taxon>
        <taxon>Arthrobotrys</taxon>
    </lineage>
</organism>
<name>A0AAN8N8B3_9PEZI</name>
<dbReference type="AlphaFoldDB" id="A0AAN8N8B3"/>
<keyword evidence="3" id="KW-1185">Reference proteome</keyword>
<feature type="region of interest" description="Disordered" evidence="1">
    <location>
        <begin position="146"/>
        <end position="173"/>
    </location>
</feature>
<gene>
    <name evidence="2" type="ORF">TWF506_003015</name>
</gene>